<reference evidence="1 2" key="1">
    <citation type="submission" date="2019-11" db="EMBL/GenBank/DDBJ databases">
        <title>Whole genome sequence of a plant growth promoting strain Serratia marcescens BTL07 isolated from the rhizoplane of Chili (Capsicum annuum).</title>
        <authorList>
            <person name="Dutta S."/>
            <person name="Khatun A."/>
            <person name="Gupta D.R."/>
            <person name="Surovy M.Z."/>
            <person name="Rahman M.M."/>
            <person name="Mahmud N.U."/>
            <person name="Emes R."/>
            <person name="Warry A."/>
            <person name="West H."/>
            <person name="Clarke M.L."/>
            <person name="Islam M.T."/>
        </authorList>
    </citation>
    <scope>NUCLEOTIDE SEQUENCE [LARGE SCALE GENOMIC DNA]</scope>
    <source>
        <strain evidence="1 2">BTL07</strain>
    </source>
</reference>
<dbReference type="AlphaFoldDB" id="A0ABD6HT47"/>
<protein>
    <submittedName>
        <fullName evidence="1">Uncharacterized protein</fullName>
    </submittedName>
</protein>
<organism evidence="1 2">
    <name type="scientific">Serratia marcescens</name>
    <dbReference type="NCBI Taxonomy" id="615"/>
    <lineage>
        <taxon>Bacteria</taxon>
        <taxon>Pseudomonadati</taxon>
        <taxon>Pseudomonadota</taxon>
        <taxon>Gammaproteobacteria</taxon>
        <taxon>Enterobacterales</taxon>
        <taxon>Yersiniaceae</taxon>
        <taxon>Serratia</taxon>
    </lineage>
</organism>
<dbReference type="RefSeq" id="WP_156866287.1">
    <property type="nucleotide sequence ID" value="NZ_WNKC01000004.1"/>
</dbReference>
<gene>
    <name evidence="1" type="ORF">GMA22_19525</name>
</gene>
<evidence type="ECO:0000313" key="1">
    <source>
        <dbReference type="EMBL" id="MVF05432.1"/>
    </source>
</evidence>
<accession>A0ABD6HT47</accession>
<proteinExistence type="predicted"/>
<evidence type="ECO:0000313" key="2">
    <source>
        <dbReference type="Proteomes" id="UP000443014"/>
    </source>
</evidence>
<sequence length="170" mass="18151">MDFDFDGMAYPDTFLISGSEFKGSRKTGGNQVDIPFTDEPHINLGDILVQKVGSRELSLKVIDLSISKNGSLNVGTSHPHILTLSVANLSADEQKPKKSMSTYNIGSVHGTQVQIGENNSQVTNISLQELVEKISSSDDSEAKSLLMKLLENNTVAGIVGAGASVLFSLL</sequence>
<dbReference type="EMBL" id="WNKC01000004">
    <property type="protein sequence ID" value="MVF05432.1"/>
    <property type="molecule type" value="Genomic_DNA"/>
</dbReference>
<dbReference type="Proteomes" id="UP000443014">
    <property type="component" value="Unassembled WGS sequence"/>
</dbReference>
<comment type="caution">
    <text evidence="1">The sequence shown here is derived from an EMBL/GenBank/DDBJ whole genome shotgun (WGS) entry which is preliminary data.</text>
</comment>
<name>A0ABD6HT47_SERMA</name>